<feature type="region of interest" description="Disordered" evidence="1">
    <location>
        <begin position="86"/>
        <end position="107"/>
    </location>
</feature>
<reference evidence="2 3" key="1">
    <citation type="journal article" date="2018" name="Nat. Ecol. Evol.">
        <title>Shark genomes provide insights into elasmobranch evolution and the origin of vertebrates.</title>
        <authorList>
            <person name="Hara Y"/>
            <person name="Yamaguchi K"/>
            <person name="Onimaru K"/>
            <person name="Kadota M"/>
            <person name="Koyanagi M"/>
            <person name="Keeley SD"/>
            <person name="Tatsumi K"/>
            <person name="Tanaka K"/>
            <person name="Motone F"/>
            <person name="Kageyama Y"/>
            <person name="Nozu R"/>
            <person name="Adachi N"/>
            <person name="Nishimura O"/>
            <person name="Nakagawa R"/>
            <person name="Tanegashima C"/>
            <person name="Kiyatake I"/>
            <person name="Matsumoto R"/>
            <person name="Murakumo K"/>
            <person name="Nishida K"/>
            <person name="Terakita A"/>
            <person name="Kuratani S"/>
            <person name="Sato K"/>
            <person name="Hyodo S Kuraku.S."/>
        </authorList>
    </citation>
    <scope>NUCLEOTIDE SEQUENCE [LARGE SCALE GENOMIC DNA]</scope>
</reference>
<evidence type="ECO:0000256" key="1">
    <source>
        <dbReference type="SAM" id="MobiDB-lite"/>
    </source>
</evidence>
<gene>
    <name evidence="2" type="ORF">chiPu_0022147</name>
</gene>
<feature type="non-terminal residue" evidence="2">
    <location>
        <position position="1"/>
    </location>
</feature>
<comment type="caution">
    <text evidence="2">The sequence shown here is derived from an EMBL/GenBank/DDBJ whole genome shotgun (WGS) entry which is preliminary data.</text>
</comment>
<dbReference type="InterPro" id="IPR024849">
    <property type="entry name" value="Shootin-1"/>
</dbReference>
<dbReference type="AlphaFoldDB" id="A0A401RL41"/>
<sequence length="107" mass="12338">DEYRTQPLEMNESEMVRKELEQTSMDLIAQLEELETQLEIEKACRENAEVFAVKLTKENRKLQRLSLALQPVWEQLPTDITQLGLTDDEAGDAITEPNLPDPLQLQE</sequence>
<dbReference type="EMBL" id="BEZZ01006112">
    <property type="protein sequence ID" value="GCC18865.1"/>
    <property type="molecule type" value="Genomic_DNA"/>
</dbReference>
<organism evidence="2 3">
    <name type="scientific">Chiloscyllium punctatum</name>
    <name type="common">Brownbanded bambooshark</name>
    <name type="synonym">Hemiscyllium punctatum</name>
    <dbReference type="NCBI Taxonomy" id="137246"/>
    <lineage>
        <taxon>Eukaryota</taxon>
        <taxon>Metazoa</taxon>
        <taxon>Chordata</taxon>
        <taxon>Craniata</taxon>
        <taxon>Vertebrata</taxon>
        <taxon>Chondrichthyes</taxon>
        <taxon>Elasmobranchii</taxon>
        <taxon>Galeomorphii</taxon>
        <taxon>Galeoidea</taxon>
        <taxon>Orectolobiformes</taxon>
        <taxon>Hemiscylliidae</taxon>
        <taxon>Chiloscyllium</taxon>
    </lineage>
</organism>
<dbReference type="STRING" id="137246.A0A401RL41"/>
<dbReference type="GO" id="GO:0005737">
    <property type="term" value="C:cytoplasm"/>
    <property type="evidence" value="ECO:0007669"/>
    <property type="project" value="TreeGrafter"/>
</dbReference>
<dbReference type="GO" id="GO:2001224">
    <property type="term" value="P:positive regulation of neuron migration"/>
    <property type="evidence" value="ECO:0007669"/>
    <property type="project" value="TreeGrafter"/>
</dbReference>
<dbReference type="GO" id="GO:0044295">
    <property type="term" value="C:axonal growth cone"/>
    <property type="evidence" value="ECO:0007669"/>
    <property type="project" value="TreeGrafter"/>
</dbReference>
<dbReference type="GO" id="GO:0031252">
    <property type="term" value="C:cell leading edge"/>
    <property type="evidence" value="ECO:0007669"/>
    <property type="project" value="TreeGrafter"/>
</dbReference>
<accession>A0A401RL41</accession>
<evidence type="ECO:0000313" key="3">
    <source>
        <dbReference type="Proteomes" id="UP000287033"/>
    </source>
</evidence>
<dbReference type="PANTHER" id="PTHR46606">
    <property type="entry name" value="SHOOTIN-1"/>
    <property type="match status" value="1"/>
</dbReference>
<keyword evidence="3" id="KW-1185">Reference proteome</keyword>
<dbReference type="GO" id="GO:0048812">
    <property type="term" value="P:neuron projection morphogenesis"/>
    <property type="evidence" value="ECO:0007669"/>
    <property type="project" value="TreeGrafter"/>
</dbReference>
<evidence type="ECO:0000313" key="2">
    <source>
        <dbReference type="EMBL" id="GCC18865.1"/>
    </source>
</evidence>
<dbReference type="OrthoDB" id="6111338at2759"/>
<dbReference type="PANTHER" id="PTHR46606:SF1">
    <property type="entry name" value="SHOOTIN-1"/>
    <property type="match status" value="1"/>
</dbReference>
<protein>
    <submittedName>
        <fullName evidence="2">Uncharacterized protein</fullName>
    </submittedName>
</protein>
<name>A0A401RL41_CHIPU</name>
<dbReference type="Proteomes" id="UP000287033">
    <property type="component" value="Unassembled WGS sequence"/>
</dbReference>
<proteinExistence type="predicted"/>